<evidence type="ECO:0000313" key="3">
    <source>
        <dbReference type="Proteomes" id="UP000026962"/>
    </source>
</evidence>
<accession>A0A0E0JYP3</accession>
<reference evidence="2" key="1">
    <citation type="submission" date="2015-04" db="UniProtKB">
        <authorList>
            <consortium name="EnsemblPlants"/>
        </authorList>
    </citation>
    <scope>IDENTIFICATION</scope>
</reference>
<dbReference type="HOGENOM" id="CLU_2816864_0_0_1"/>
<dbReference type="EnsemblPlants" id="OPUNC02G11530.1">
    <property type="protein sequence ID" value="OPUNC02G11530.1"/>
    <property type="gene ID" value="OPUNC02G11530"/>
</dbReference>
<evidence type="ECO:0000313" key="2">
    <source>
        <dbReference type="EnsemblPlants" id="OPUNC02G11530.1"/>
    </source>
</evidence>
<protein>
    <submittedName>
        <fullName evidence="2">Uncharacterized protein</fullName>
    </submittedName>
</protein>
<name>A0A0E0JYP3_ORYPU</name>
<evidence type="ECO:0000256" key="1">
    <source>
        <dbReference type="SAM" id="MobiDB-lite"/>
    </source>
</evidence>
<reference evidence="2" key="2">
    <citation type="submission" date="2018-05" db="EMBL/GenBank/DDBJ databases">
        <title>OpunRS2 (Oryza punctata Reference Sequence Version 2).</title>
        <authorList>
            <person name="Zhang J."/>
            <person name="Kudrna D."/>
            <person name="Lee S."/>
            <person name="Talag J."/>
            <person name="Welchert J."/>
            <person name="Wing R.A."/>
        </authorList>
    </citation>
    <scope>NUCLEOTIDE SEQUENCE [LARGE SCALE GENOMIC DNA]</scope>
</reference>
<sequence length="67" mass="7208">MAIAEIYMRCTTRFSVSIRAATSGQSRNLTTTNDPSGKGREVDRQGGATSEVGRVEPACGLMKVSHY</sequence>
<feature type="compositionally biased region" description="Polar residues" evidence="1">
    <location>
        <begin position="21"/>
        <end position="35"/>
    </location>
</feature>
<dbReference type="AlphaFoldDB" id="A0A0E0JYP3"/>
<keyword evidence="3" id="KW-1185">Reference proteome</keyword>
<organism evidence="2">
    <name type="scientific">Oryza punctata</name>
    <name type="common">Red rice</name>
    <dbReference type="NCBI Taxonomy" id="4537"/>
    <lineage>
        <taxon>Eukaryota</taxon>
        <taxon>Viridiplantae</taxon>
        <taxon>Streptophyta</taxon>
        <taxon>Embryophyta</taxon>
        <taxon>Tracheophyta</taxon>
        <taxon>Spermatophyta</taxon>
        <taxon>Magnoliopsida</taxon>
        <taxon>Liliopsida</taxon>
        <taxon>Poales</taxon>
        <taxon>Poaceae</taxon>
        <taxon>BOP clade</taxon>
        <taxon>Oryzoideae</taxon>
        <taxon>Oryzeae</taxon>
        <taxon>Oryzinae</taxon>
        <taxon>Oryza</taxon>
    </lineage>
</organism>
<dbReference type="Proteomes" id="UP000026962">
    <property type="component" value="Chromosome 2"/>
</dbReference>
<feature type="region of interest" description="Disordered" evidence="1">
    <location>
        <begin position="21"/>
        <end position="51"/>
    </location>
</feature>
<dbReference type="Gramene" id="OPUNC02G11530.1">
    <property type="protein sequence ID" value="OPUNC02G11530.1"/>
    <property type="gene ID" value="OPUNC02G11530"/>
</dbReference>
<dbReference type="OMA" id="MRCTARF"/>
<proteinExistence type="predicted"/>